<protein>
    <submittedName>
        <fullName evidence="1 3">Uncharacterized protein</fullName>
    </submittedName>
</protein>
<sequence length="205" mass="22609">MRVGFEEQRSTRGRELSRPVVSCRRPSHGCNTYLSSWLSYGGDDDVHGLRERALRGAGFDICPPPREVTVDGGVRCRSAPFLSCLASLNWSVAANEPPVGSLRSCPLCGCTRHTCGLSPAASNMADQQFIFRAVGRSSFLTALLSYHSGPLFTFSLSSKFRCCFCLLCGFVVSTDYILASLKPRAKSALFAMRRCLLYEGKYRIR</sequence>
<dbReference type="Proteomes" id="UP000270296">
    <property type="component" value="Unassembled WGS sequence"/>
</dbReference>
<organism evidence="3">
    <name type="scientific">Soboliphyme baturini</name>
    <dbReference type="NCBI Taxonomy" id="241478"/>
    <lineage>
        <taxon>Eukaryota</taxon>
        <taxon>Metazoa</taxon>
        <taxon>Ecdysozoa</taxon>
        <taxon>Nematoda</taxon>
        <taxon>Enoplea</taxon>
        <taxon>Dorylaimia</taxon>
        <taxon>Dioctophymatida</taxon>
        <taxon>Dioctophymatoidea</taxon>
        <taxon>Soboliphymatidae</taxon>
        <taxon>Soboliphyme</taxon>
    </lineage>
</organism>
<proteinExistence type="predicted"/>
<evidence type="ECO:0000313" key="3">
    <source>
        <dbReference type="WBParaSite" id="SBAD_0001075401-mRNA-1"/>
    </source>
</evidence>
<reference evidence="1 2" key="2">
    <citation type="submission" date="2018-11" db="EMBL/GenBank/DDBJ databases">
        <authorList>
            <consortium name="Pathogen Informatics"/>
        </authorList>
    </citation>
    <scope>NUCLEOTIDE SEQUENCE [LARGE SCALE GENOMIC DNA]</scope>
</reference>
<evidence type="ECO:0000313" key="2">
    <source>
        <dbReference type="Proteomes" id="UP000270296"/>
    </source>
</evidence>
<evidence type="ECO:0000313" key="1">
    <source>
        <dbReference type="EMBL" id="VDP31462.1"/>
    </source>
</evidence>
<dbReference type="WBParaSite" id="SBAD_0001075401-mRNA-1">
    <property type="protein sequence ID" value="SBAD_0001075401-mRNA-1"/>
    <property type="gene ID" value="SBAD_0001075401"/>
</dbReference>
<name>A0A183J3E1_9BILA</name>
<gene>
    <name evidence="1" type="ORF">SBAD_LOCUS10389</name>
</gene>
<reference evidence="3" key="1">
    <citation type="submission" date="2016-06" db="UniProtKB">
        <authorList>
            <consortium name="WormBaseParasite"/>
        </authorList>
    </citation>
    <scope>IDENTIFICATION</scope>
</reference>
<accession>A0A183J3E1</accession>
<dbReference type="AlphaFoldDB" id="A0A183J3E1"/>
<keyword evidence="2" id="KW-1185">Reference proteome</keyword>
<dbReference type="EMBL" id="UZAM01014006">
    <property type="protein sequence ID" value="VDP31462.1"/>
    <property type="molecule type" value="Genomic_DNA"/>
</dbReference>